<evidence type="ECO:0000259" key="2">
    <source>
        <dbReference type="PROSITE" id="PS50405"/>
    </source>
</evidence>
<dbReference type="InterPro" id="IPR036282">
    <property type="entry name" value="Glutathione-S-Trfase_C_sf"/>
</dbReference>
<dbReference type="SUPFAM" id="SSF52833">
    <property type="entry name" value="Thioredoxin-like"/>
    <property type="match status" value="1"/>
</dbReference>
<dbReference type="OrthoDB" id="7583243at2"/>
<dbReference type="Gene3D" id="3.40.30.10">
    <property type="entry name" value="Glutaredoxin"/>
    <property type="match status" value="1"/>
</dbReference>
<dbReference type="InterPro" id="IPR040079">
    <property type="entry name" value="Glutathione_S-Trfase"/>
</dbReference>
<reference evidence="3 4" key="1">
    <citation type="submission" date="2017-03" db="EMBL/GenBank/DDBJ databases">
        <authorList>
            <person name="Afonso C.L."/>
            <person name="Miller P.J."/>
            <person name="Scott M.A."/>
            <person name="Spackman E."/>
            <person name="Goraichik I."/>
            <person name="Dimitrov K.M."/>
            <person name="Suarez D.L."/>
            <person name="Swayne D.E."/>
        </authorList>
    </citation>
    <scope>NUCLEOTIDE SEQUENCE [LARGE SCALE GENOMIC DNA]</scope>
    <source>
        <strain evidence="3 4">CECT 7450</strain>
    </source>
</reference>
<dbReference type="Proteomes" id="UP000193061">
    <property type="component" value="Unassembled WGS sequence"/>
</dbReference>
<dbReference type="InterPro" id="IPR036249">
    <property type="entry name" value="Thioredoxin-like_sf"/>
</dbReference>
<name>A0A1X7A7A2_9RHOB</name>
<gene>
    <name evidence="3" type="primary">gstB_5</name>
    <name evidence="3" type="ORF">ROA7450_04022</name>
</gene>
<dbReference type="RefSeq" id="WP_085807670.1">
    <property type="nucleotide sequence ID" value="NZ_FWFX01000019.1"/>
</dbReference>
<keyword evidence="4" id="KW-1185">Reference proteome</keyword>
<dbReference type="PANTHER" id="PTHR44051">
    <property type="entry name" value="GLUTATHIONE S-TRANSFERASE-RELATED"/>
    <property type="match status" value="1"/>
</dbReference>
<dbReference type="Pfam" id="PF14497">
    <property type="entry name" value="GST_C_3"/>
    <property type="match status" value="1"/>
</dbReference>
<evidence type="ECO:0000259" key="1">
    <source>
        <dbReference type="PROSITE" id="PS50404"/>
    </source>
</evidence>
<dbReference type="EMBL" id="FWFX01000019">
    <property type="protein sequence ID" value="SLN72297.1"/>
    <property type="molecule type" value="Genomic_DNA"/>
</dbReference>
<evidence type="ECO:0000313" key="4">
    <source>
        <dbReference type="Proteomes" id="UP000193061"/>
    </source>
</evidence>
<accession>A0A1X7A7A2</accession>
<dbReference type="SUPFAM" id="SSF47616">
    <property type="entry name" value="GST C-terminal domain-like"/>
    <property type="match status" value="1"/>
</dbReference>
<dbReference type="InterPro" id="IPR010987">
    <property type="entry name" value="Glutathione-S-Trfase_C-like"/>
</dbReference>
<dbReference type="InterPro" id="IPR004045">
    <property type="entry name" value="Glutathione_S-Trfase_N"/>
</dbReference>
<dbReference type="PROSITE" id="PS50404">
    <property type="entry name" value="GST_NTER"/>
    <property type="match status" value="1"/>
</dbReference>
<dbReference type="SFLD" id="SFLDG00358">
    <property type="entry name" value="Main_(cytGST)"/>
    <property type="match status" value="1"/>
</dbReference>
<dbReference type="AlphaFoldDB" id="A0A1X7A7A2"/>
<dbReference type="InterPro" id="IPR004046">
    <property type="entry name" value="GST_C"/>
</dbReference>
<dbReference type="PANTHER" id="PTHR44051:SF8">
    <property type="entry name" value="GLUTATHIONE S-TRANSFERASE GSTA"/>
    <property type="match status" value="1"/>
</dbReference>
<proteinExistence type="predicted"/>
<dbReference type="SFLD" id="SFLDG01150">
    <property type="entry name" value="Main.1:_Beta-like"/>
    <property type="match status" value="1"/>
</dbReference>
<dbReference type="CDD" id="cd03057">
    <property type="entry name" value="GST_N_Beta"/>
    <property type="match status" value="1"/>
</dbReference>
<dbReference type="GO" id="GO:0004364">
    <property type="term" value="F:glutathione transferase activity"/>
    <property type="evidence" value="ECO:0007669"/>
    <property type="project" value="UniProtKB-EC"/>
</dbReference>
<dbReference type="Gene3D" id="1.20.1050.10">
    <property type="match status" value="1"/>
</dbReference>
<dbReference type="EC" id="2.5.1.18" evidence="3"/>
<evidence type="ECO:0000313" key="3">
    <source>
        <dbReference type="EMBL" id="SLN72297.1"/>
    </source>
</evidence>
<dbReference type="Pfam" id="PF02798">
    <property type="entry name" value="GST_N"/>
    <property type="match status" value="1"/>
</dbReference>
<feature type="domain" description="GST C-terminal" evidence="2">
    <location>
        <begin position="84"/>
        <end position="205"/>
    </location>
</feature>
<organism evidence="3 4">
    <name type="scientific">Roseovarius albus</name>
    <dbReference type="NCBI Taxonomy" id="1247867"/>
    <lineage>
        <taxon>Bacteria</taxon>
        <taxon>Pseudomonadati</taxon>
        <taxon>Pseudomonadota</taxon>
        <taxon>Alphaproteobacteria</taxon>
        <taxon>Rhodobacterales</taxon>
        <taxon>Roseobacteraceae</taxon>
        <taxon>Roseovarius</taxon>
    </lineage>
</organism>
<keyword evidence="3" id="KW-0808">Transferase</keyword>
<dbReference type="PROSITE" id="PS50405">
    <property type="entry name" value="GST_CTER"/>
    <property type="match status" value="1"/>
</dbReference>
<protein>
    <submittedName>
        <fullName evidence="3">Glutathione S-transferase GST-6.0</fullName>
        <ecNumber evidence="3">2.5.1.18</ecNumber>
    </submittedName>
</protein>
<feature type="domain" description="GST N-terminal" evidence="1">
    <location>
        <begin position="1"/>
        <end position="79"/>
    </location>
</feature>
<dbReference type="SFLD" id="SFLDS00019">
    <property type="entry name" value="Glutathione_Transferase_(cytos"/>
    <property type="match status" value="1"/>
</dbReference>
<sequence length="205" mass="22105">MKLYAMPGTIAVASAIALKEAGIEFDLQIVDFTKGEQTGAAYSKVNAKGRVPALETPDGILTETGAILEYIAAITPEAGLTPSGAFETAQMREAMNYLASTMHVAHAHKLRGSRWATQQSSFDDMTAKVPETMSDCCAYLESHNAFTPYVMGSNYSLADPWLYAICCWLEGDGVDIAKFPKIQAFLAAMNDRPAVQAVKDLGLIK</sequence>
<dbReference type="CDD" id="cd03188">
    <property type="entry name" value="GST_C_Beta"/>
    <property type="match status" value="1"/>
</dbReference>